<evidence type="ECO:0000259" key="2">
    <source>
        <dbReference type="Pfam" id="PF00156"/>
    </source>
</evidence>
<dbReference type="InterPro" id="IPR044005">
    <property type="entry name" value="DZR_2"/>
</dbReference>
<comment type="similarity">
    <text evidence="1">Belongs to the ComF/GntX family.</text>
</comment>
<name>A0A7W4VH91_9HYPH</name>
<accession>A0A7W4VH91</accession>
<reference evidence="4 5" key="1">
    <citation type="submission" date="2020-08" db="EMBL/GenBank/DDBJ databases">
        <title>The Agave Microbiome: Exploring the role of microbial communities in plant adaptations to desert environments.</title>
        <authorList>
            <person name="Partida-Martinez L.P."/>
        </authorList>
    </citation>
    <scope>NUCLEOTIDE SEQUENCE [LARGE SCALE GENOMIC DNA]</scope>
    <source>
        <strain evidence="4 5">AT3.9</strain>
    </source>
</reference>
<dbReference type="Pfam" id="PF18912">
    <property type="entry name" value="DZR_2"/>
    <property type="match status" value="1"/>
</dbReference>
<dbReference type="RefSeq" id="WP_183446182.1">
    <property type="nucleotide sequence ID" value="NZ_JACHWB010000001.1"/>
</dbReference>
<evidence type="ECO:0000256" key="1">
    <source>
        <dbReference type="ARBA" id="ARBA00008007"/>
    </source>
</evidence>
<dbReference type="EMBL" id="JACHWB010000001">
    <property type="protein sequence ID" value="MBB3017144.1"/>
    <property type="molecule type" value="Genomic_DNA"/>
</dbReference>
<gene>
    <name evidence="4" type="ORF">FHR70_000184</name>
</gene>
<keyword evidence="5" id="KW-1185">Reference proteome</keyword>
<evidence type="ECO:0000313" key="5">
    <source>
        <dbReference type="Proteomes" id="UP000532010"/>
    </source>
</evidence>
<dbReference type="SUPFAM" id="SSF53271">
    <property type="entry name" value="PRTase-like"/>
    <property type="match status" value="1"/>
</dbReference>
<protein>
    <submittedName>
        <fullName evidence="4">ComF family protein</fullName>
    </submittedName>
</protein>
<comment type="caution">
    <text evidence="4">The sequence shown here is derived from an EMBL/GenBank/DDBJ whole genome shotgun (WGS) entry which is preliminary data.</text>
</comment>
<dbReference type="Gene3D" id="3.40.50.2020">
    <property type="match status" value="1"/>
</dbReference>
<sequence>MSEPLDAEPIQPRASFRQGAREAWRSALGLLYPPTCIVCQAATGEPHSLCATCWSSVRFIERPYCERLGTPFSVDLGQPLLSPAAIADPPVFQRARAVSEYDGTASLLVHRLKYNDRLELARALGRMMTRAGAELLADADVIVPVPLHRWRLWWRRFNQAMALGKAVSDESGVPCDPFLLGRIKRTRRQVGLTKVQRQENLQGAFRVPAEAKARLRGKRVLLVDDVLTTGSTANAASRALLRGGAASVDILAFARVVKEL</sequence>
<dbReference type="AlphaFoldDB" id="A0A7W4VH91"/>
<dbReference type="InterPro" id="IPR051910">
    <property type="entry name" value="ComF/GntX_DNA_util-trans"/>
</dbReference>
<dbReference type="InterPro" id="IPR000836">
    <property type="entry name" value="PRTase_dom"/>
</dbReference>
<dbReference type="PANTHER" id="PTHR47505">
    <property type="entry name" value="DNA UTILIZATION PROTEIN YHGH"/>
    <property type="match status" value="1"/>
</dbReference>
<dbReference type="CDD" id="cd06223">
    <property type="entry name" value="PRTases_typeI"/>
    <property type="match status" value="1"/>
</dbReference>
<feature type="domain" description="Double zinc ribbon" evidence="3">
    <location>
        <begin position="28"/>
        <end position="73"/>
    </location>
</feature>
<dbReference type="PANTHER" id="PTHR47505:SF1">
    <property type="entry name" value="DNA UTILIZATION PROTEIN YHGH"/>
    <property type="match status" value="1"/>
</dbReference>
<proteinExistence type="inferred from homology"/>
<dbReference type="Pfam" id="PF00156">
    <property type="entry name" value="Pribosyltran"/>
    <property type="match status" value="1"/>
</dbReference>
<dbReference type="Proteomes" id="UP000532010">
    <property type="component" value="Unassembled WGS sequence"/>
</dbReference>
<feature type="domain" description="Phosphoribosyltransferase" evidence="2">
    <location>
        <begin position="192"/>
        <end position="254"/>
    </location>
</feature>
<dbReference type="InterPro" id="IPR029057">
    <property type="entry name" value="PRTase-like"/>
</dbReference>
<organism evidence="4 5">
    <name type="scientific">Microvirga lupini</name>
    <dbReference type="NCBI Taxonomy" id="420324"/>
    <lineage>
        <taxon>Bacteria</taxon>
        <taxon>Pseudomonadati</taxon>
        <taxon>Pseudomonadota</taxon>
        <taxon>Alphaproteobacteria</taxon>
        <taxon>Hyphomicrobiales</taxon>
        <taxon>Methylobacteriaceae</taxon>
        <taxon>Microvirga</taxon>
    </lineage>
</organism>
<evidence type="ECO:0000259" key="3">
    <source>
        <dbReference type="Pfam" id="PF18912"/>
    </source>
</evidence>
<evidence type="ECO:0000313" key="4">
    <source>
        <dbReference type="EMBL" id="MBB3017144.1"/>
    </source>
</evidence>